<evidence type="ECO:0000313" key="2">
    <source>
        <dbReference type="Proteomes" id="UP000053268"/>
    </source>
</evidence>
<proteinExistence type="predicted"/>
<evidence type="ECO:0000313" key="1">
    <source>
        <dbReference type="EMBL" id="KPJ02089.1"/>
    </source>
</evidence>
<dbReference type="Gene3D" id="6.10.250.2670">
    <property type="match status" value="1"/>
</dbReference>
<reference evidence="1 2" key="1">
    <citation type="journal article" date="2015" name="Nat. Commun.">
        <title>Outbred genome sequencing and CRISPR/Cas9 gene editing in butterflies.</title>
        <authorList>
            <person name="Li X."/>
            <person name="Fan D."/>
            <person name="Zhang W."/>
            <person name="Liu G."/>
            <person name="Zhang L."/>
            <person name="Zhao L."/>
            <person name="Fang X."/>
            <person name="Chen L."/>
            <person name="Dong Y."/>
            <person name="Chen Y."/>
            <person name="Ding Y."/>
            <person name="Zhao R."/>
            <person name="Feng M."/>
            <person name="Zhu Y."/>
            <person name="Feng Y."/>
            <person name="Jiang X."/>
            <person name="Zhu D."/>
            <person name="Xiang H."/>
            <person name="Feng X."/>
            <person name="Li S."/>
            <person name="Wang J."/>
            <person name="Zhang G."/>
            <person name="Kronforst M.R."/>
            <person name="Wang W."/>
        </authorList>
    </citation>
    <scope>NUCLEOTIDE SEQUENCE [LARGE SCALE GENOMIC DNA]</scope>
    <source>
        <strain evidence="1">Ya'a_city_454_Px</strain>
        <tissue evidence="1">Whole body</tissue>
    </source>
</reference>
<gene>
    <name evidence="1" type="ORF">RR46_01485</name>
</gene>
<name>A0A0N1ID99_PAPXU</name>
<accession>A0A0N1ID99</accession>
<dbReference type="Proteomes" id="UP000053268">
    <property type="component" value="Unassembled WGS sequence"/>
</dbReference>
<keyword evidence="2" id="KW-1185">Reference proteome</keyword>
<dbReference type="EMBL" id="KQ459256">
    <property type="protein sequence ID" value="KPJ02089.1"/>
    <property type="molecule type" value="Genomic_DNA"/>
</dbReference>
<organism evidence="1 2">
    <name type="scientific">Papilio xuthus</name>
    <name type="common">Asian swallowtail butterfly</name>
    <dbReference type="NCBI Taxonomy" id="66420"/>
    <lineage>
        <taxon>Eukaryota</taxon>
        <taxon>Metazoa</taxon>
        <taxon>Ecdysozoa</taxon>
        <taxon>Arthropoda</taxon>
        <taxon>Hexapoda</taxon>
        <taxon>Insecta</taxon>
        <taxon>Pterygota</taxon>
        <taxon>Neoptera</taxon>
        <taxon>Endopterygota</taxon>
        <taxon>Lepidoptera</taxon>
        <taxon>Glossata</taxon>
        <taxon>Ditrysia</taxon>
        <taxon>Papilionoidea</taxon>
        <taxon>Papilionidae</taxon>
        <taxon>Papilioninae</taxon>
        <taxon>Papilio</taxon>
    </lineage>
</organism>
<protein>
    <submittedName>
        <fullName evidence="1">Uncharacterized protein</fullName>
    </submittedName>
</protein>
<sequence length="69" mass="7796">MEPKHMNEFRFVIAQCVVGNRDRVSQQIQIKLGDYQIAQTLLDDPSKSIGICAEPPSPAPCEYTMQNIM</sequence>
<dbReference type="AlphaFoldDB" id="A0A0N1ID99"/>